<keyword evidence="3" id="KW-0560">Oxidoreductase</keyword>
<feature type="domain" description="Amine oxidase" evidence="5">
    <location>
        <begin position="67"/>
        <end position="474"/>
    </location>
</feature>
<keyword evidence="7" id="KW-1185">Reference proteome</keyword>
<dbReference type="PANTHER" id="PTHR43563:SF1">
    <property type="entry name" value="AMINE OXIDASE [FLAVIN-CONTAINING] B"/>
    <property type="match status" value="1"/>
</dbReference>
<dbReference type="InterPro" id="IPR002937">
    <property type="entry name" value="Amino_oxidase"/>
</dbReference>
<dbReference type="SUPFAM" id="SSF51905">
    <property type="entry name" value="FAD/NAD(P)-binding domain"/>
    <property type="match status" value="1"/>
</dbReference>
<dbReference type="InterPro" id="IPR001613">
    <property type="entry name" value="Flavin_amine_oxidase"/>
</dbReference>
<feature type="binding site" evidence="4">
    <location>
        <position position="276"/>
    </location>
    <ligand>
        <name>FAD</name>
        <dbReference type="ChEBI" id="CHEBI:57692"/>
    </ligand>
</feature>
<dbReference type="InterPro" id="IPR050703">
    <property type="entry name" value="Flavin_MAO"/>
</dbReference>
<dbReference type="Proteomes" id="UP000598297">
    <property type="component" value="Unassembled WGS sequence"/>
</dbReference>
<evidence type="ECO:0000256" key="4">
    <source>
        <dbReference type="PIRSR" id="PIRSR601613-1"/>
    </source>
</evidence>
<comment type="cofactor">
    <cofactor evidence="1">
        <name>FAD</name>
        <dbReference type="ChEBI" id="CHEBI:57692"/>
    </cofactor>
</comment>
<name>A0A964ULH9_9ACTN</name>
<dbReference type="RefSeq" id="WP_161692803.1">
    <property type="nucleotide sequence ID" value="NZ_JAAAHS010000002.1"/>
</dbReference>
<dbReference type="Gene3D" id="3.90.660.10">
    <property type="match status" value="1"/>
</dbReference>
<dbReference type="PROSITE" id="PS51318">
    <property type="entry name" value="TAT"/>
    <property type="match status" value="1"/>
</dbReference>
<gene>
    <name evidence="6" type="ORF">GUY60_00440</name>
</gene>
<dbReference type="InterPro" id="IPR036188">
    <property type="entry name" value="FAD/NAD-bd_sf"/>
</dbReference>
<feature type="binding site" evidence="4">
    <location>
        <position position="379"/>
    </location>
    <ligand>
        <name>substrate</name>
    </ligand>
</feature>
<sequence length="484" mass="50990">MTSHPSSTSSTRRHAAPRFGRRFILKASGASALAGAIGVGAYVSQAAPSGKAASDVIVIGAGYAGGTAARELRAKGLSVTVLEARDRIGGRIWTDTFAGEQIDLGGGWVSPDQPLVTKEMQRYGLQSVPELANTSSVMPADNGFVALTPTEANTRMNELLKKFFAGSEQYFERPNDPLFRKDLLEKVDPLSFADRIAQLELTALDKKWLAGYTSAYVGGDNTRGAMTALAQWWALGGWTTEAWHNQMGYRPTTGMTALLKAMLDESGATVKLSSPVASVTETGSGVEVKTKSGEVHTAKAVVVAVPVNMWKTIQFNPGLPKVHTDAASEGVGVGLGTKVWIHLSGTVDAVYGQGTETSPLVMLIPQKELPGGGRLMVGFAGPSLDASSKTAVQNAVREYIPGATVVAHRSQEWGNDPYSRGGWGLRRPGQLLRQLPGIQQPHGRMLFAGADVASGWNGAFIEGAIESGFRAAEQAGKVVAAAAA</sequence>
<dbReference type="InterPro" id="IPR006311">
    <property type="entry name" value="TAT_signal"/>
</dbReference>
<evidence type="ECO:0000256" key="2">
    <source>
        <dbReference type="ARBA" id="ARBA00005995"/>
    </source>
</evidence>
<dbReference type="OrthoDB" id="337830at2"/>
<organism evidence="6 7">
    <name type="scientific">Streptomyces boluensis</name>
    <dbReference type="NCBI Taxonomy" id="1775135"/>
    <lineage>
        <taxon>Bacteria</taxon>
        <taxon>Bacillati</taxon>
        <taxon>Actinomycetota</taxon>
        <taxon>Actinomycetes</taxon>
        <taxon>Kitasatosporales</taxon>
        <taxon>Streptomycetaceae</taxon>
        <taxon>Streptomyces</taxon>
    </lineage>
</organism>
<comment type="similarity">
    <text evidence="2">Belongs to the flavin monoamine oxidase family.</text>
</comment>
<dbReference type="Gene3D" id="3.50.50.60">
    <property type="entry name" value="FAD/NAD(P)-binding domain"/>
    <property type="match status" value="1"/>
</dbReference>
<evidence type="ECO:0000259" key="5">
    <source>
        <dbReference type="Pfam" id="PF01593"/>
    </source>
</evidence>
<evidence type="ECO:0000313" key="6">
    <source>
        <dbReference type="EMBL" id="NBE49918.1"/>
    </source>
</evidence>
<feature type="binding site" evidence="4">
    <location>
        <begin position="83"/>
        <end position="84"/>
    </location>
    <ligand>
        <name>FAD</name>
        <dbReference type="ChEBI" id="CHEBI:57692"/>
    </ligand>
</feature>
<evidence type="ECO:0000313" key="7">
    <source>
        <dbReference type="Proteomes" id="UP000598297"/>
    </source>
</evidence>
<comment type="caution">
    <text evidence="6">The sequence shown here is derived from an EMBL/GenBank/DDBJ whole genome shotgun (WGS) entry which is preliminary data.</text>
</comment>
<dbReference type="PANTHER" id="PTHR43563">
    <property type="entry name" value="AMINE OXIDASE"/>
    <property type="match status" value="1"/>
</dbReference>
<protein>
    <submittedName>
        <fullName evidence="6">FAD-dependent oxidoreductase</fullName>
    </submittedName>
</protein>
<proteinExistence type="inferred from homology"/>
<dbReference type="GO" id="GO:0016491">
    <property type="term" value="F:oxidoreductase activity"/>
    <property type="evidence" value="ECO:0007669"/>
    <property type="project" value="UniProtKB-KW"/>
</dbReference>
<evidence type="ECO:0000256" key="3">
    <source>
        <dbReference type="ARBA" id="ARBA00023002"/>
    </source>
</evidence>
<reference evidence="6" key="1">
    <citation type="submission" date="2020-01" db="EMBL/GenBank/DDBJ databases">
        <title>Whole-genome analyses of novel actinobacteria.</title>
        <authorList>
            <person name="Sahin N."/>
        </authorList>
    </citation>
    <scope>NUCLEOTIDE SEQUENCE</scope>
    <source>
        <strain evidence="6">YC537</strain>
    </source>
</reference>
<dbReference type="Pfam" id="PF01593">
    <property type="entry name" value="Amino_oxidase"/>
    <property type="match status" value="1"/>
</dbReference>
<dbReference type="EMBL" id="JAAAHS010000002">
    <property type="protein sequence ID" value="NBE49918.1"/>
    <property type="molecule type" value="Genomic_DNA"/>
</dbReference>
<evidence type="ECO:0000256" key="1">
    <source>
        <dbReference type="ARBA" id="ARBA00001974"/>
    </source>
</evidence>
<dbReference type="PRINTS" id="PR00757">
    <property type="entry name" value="AMINEOXDASEF"/>
</dbReference>
<accession>A0A964ULH9</accession>
<dbReference type="AlphaFoldDB" id="A0A964ULH9"/>
<dbReference type="Gene3D" id="1.10.405.10">
    <property type="entry name" value="Guanine Nucleotide Dissociation Inhibitor, domain 1"/>
    <property type="match status" value="1"/>
</dbReference>